<proteinExistence type="predicted"/>
<organism evidence="1 2">
    <name type="scientific">Carnobacterium viridans</name>
    <dbReference type="NCBI Taxonomy" id="174587"/>
    <lineage>
        <taxon>Bacteria</taxon>
        <taxon>Bacillati</taxon>
        <taxon>Bacillota</taxon>
        <taxon>Bacilli</taxon>
        <taxon>Lactobacillales</taxon>
        <taxon>Carnobacteriaceae</taxon>
        <taxon>Carnobacterium</taxon>
    </lineage>
</organism>
<protein>
    <recommendedName>
        <fullName evidence="3">Phosphoribosylanthranilate isomerase</fullName>
    </recommendedName>
</protein>
<evidence type="ECO:0000313" key="2">
    <source>
        <dbReference type="Proteomes" id="UP000199481"/>
    </source>
</evidence>
<evidence type="ECO:0000313" key="1">
    <source>
        <dbReference type="EMBL" id="SDQ20458.1"/>
    </source>
</evidence>
<reference evidence="2" key="1">
    <citation type="submission" date="2016-10" db="EMBL/GenBank/DDBJ databases">
        <authorList>
            <person name="Varghese N."/>
            <person name="Submissions S."/>
        </authorList>
    </citation>
    <scope>NUCLEOTIDE SEQUENCE [LARGE SCALE GENOMIC DNA]</scope>
    <source>
        <strain evidence="2">MPL-11</strain>
    </source>
</reference>
<dbReference type="EMBL" id="FNJW01000008">
    <property type="protein sequence ID" value="SDQ20458.1"/>
    <property type="molecule type" value="Genomic_DNA"/>
</dbReference>
<name>A0A1H0YZB9_9LACT</name>
<dbReference type="Proteomes" id="UP000199481">
    <property type="component" value="Unassembled WGS sequence"/>
</dbReference>
<keyword evidence="2" id="KW-1185">Reference proteome</keyword>
<dbReference type="OrthoDB" id="2139603at2"/>
<dbReference type="RefSeq" id="WP_089976183.1">
    <property type="nucleotide sequence ID" value="NZ_CP084916.1"/>
</dbReference>
<gene>
    <name evidence="1" type="ORF">SAMN04487752_1235</name>
</gene>
<evidence type="ECO:0008006" key="3">
    <source>
        <dbReference type="Google" id="ProtNLM"/>
    </source>
</evidence>
<dbReference type="AlphaFoldDB" id="A0A1H0YZB9"/>
<accession>A0A1H0YZB9</accession>
<sequence>MKNKFEEFLKITNFLNESGITPLLTGSLGLECLTQKNWDARDVDIHVPGDPRGWEAPDNIRIYNWTIICNIMKKLGYQLIDLHEHEFSNGLFSVEFGVLDTLPKSTGIPLDKLELKNEHEAKFFLPSEEQYLKIYTSSFQDSYRAEKNNYKDLNKIQYLKSIVY</sequence>